<feature type="transmembrane region" description="Helical" evidence="4">
    <location>
        <begin position="20"/>
        <end position="48"/>
    </location>
</feature>
<dbReference type="Proteomes" id="UP000275331">
    <property type="component" value="Unassembled WGS sequence"/>
</dbReference>
<keyword evidence="4" id="KW-0472">Membrane</keyword>
<feature type="transmembrane region" description="Helical" evidence="4">
    <location>
        <begin position="60"/>
        <end position="78"/>
    </location>
</feature>
<dbReference type="Gene3D" id="1.20.144.10">
    <property type="entry name" value="Phosphatidic acid phosphatase type 2/haloperoxidase"/>
    <property type="match status" value="1"/>
</dbReference>
<keyword evidence="4" id="KW-0812">Transmembrane</keyword>
<accession>A0A3R9GVQ3</accession>
<dbReference type="OrthoDB" id="9801622at2"/>
<dbReference type="GO" id="GO:0050380">
    <property type="term" value="F:undecaprenyl-diphosphatase activity"/>
    <property type="evidence" value="ECO:0007669"/>
    <property type="project" value="UniProtKB-EC"/>
</dbReference>
<dbReference type="PANTHER" id="PTHR14969">
    <property type="entry name" value="SPHINGOSINE-1-PHOSPHATE PHOSPHOHYDROLASE"/>
    <property type="match status" value="1"/>
</dbReference>
<dbReference type="EMBL" id="RHXB01000002">
    <property type="protein sequence ID" value="RSE28456.1"/>
    <property type="molecule type" value="Genomic_DNA"/>
</dbReference>
<comment type="caution">
    <text evidence="6">The sequence shown here is derived from an EMBL/GenBank/DDBJ whole genome shotgun (WGS) entry which is preliminary data.</text>
</comment>
<comment type="catalytic activity">
    <reaction evidence="3">
        <text>di-trans,octa-cis-undecaprenyl diphosphate + H2O = di-trans,octa-cis-undecaprenyl phosphate + phosphate + H(+)</text>
        <dbReference type="Rhea" id="RHEA:28094"/>
        <dbReference type="ChEBI" id="CHEBI:15377"/>
        <dbReference type="ChEBI" id="CHEBI:15378"/>
        <dbReference type="ChEBI" id="CHEBI:43474"/>
        <dbReference type="ChEBI" id="CHEBI:58405"/>
        <dbReference type="ChEBI" id="CHEBI:60392"/>
        <dbReference type="EC" id="3.6.1.27"/>
    </reaction>
</comment>
<dbReference type="GO" id="GO:0005886">
    <property type="term" value="C:plasma membrane"/>
    <property type="evidence" value="ECO:0007669"/>
    <property type="project" value="InterPro"/>
</dbReference>
<dbReference type="NCBIfam" id="NF008813">
    <property type="entry name" value="PRK11837.1"/>
    <property type="match status" value="1"/>
</dbReference>
<dbReference type="SUPFAM" id="SSF48317">
    <property type="entry name" value="Acid phosphatase/Vanadium-dependent haloperoxidase"/>
    <property type="match status" value="1"/>
</dbReference>
<dbReference type="CDD" id="cd03385">
    <property type="entry name" value="PAP2_BcrC_like"/>
    <property type="match status" value="1"/>
</dbReference>
<dbReference type="InterPro" id="IPR033879">
    <property type="entry name" value="UPP_Pase"/>
</dbReference>
<dbReference type="SMART" id="SM00014">
    <property type="entry name" value="acidPPc"/>
    <property type="match status" value="1"/>
</dbReference>
<evidence type="ECO:0000256" key="3">
    <source>
        <dbReference type="ARBA" id="ARBA00047594"/>
    </source>
</evidence>
<dbReference type="RefSeq" id="WP_125291724.1">
    <property type="nucleotide sequence ID" value="NZ_JAPTZM010000003.1"/>
</dbReference>
<sequence length="202" mass="23003">MMETLNLSLFDLINATPASPAWLIQAAIFIAKDLIHIVPVLIVALWLWGPRHQVDYQRHLVIRTAIALAISMSVSWLLGQTFPHQRPFAEGIGYNFLHHAPDYSWPSDHGTVIFTFALAFLFWHRLWSGTALFIIACAVAWSRVYLGVHWPLDMLGGLLVGLLACLTTQIVWNLCGAALYRFLCRVYRFCFALPIRKGWVRD</sequence>
<dbReference type="AlphaFoldDB" id="A0A3R9GVQ3"/>
<reference evidence="6 7" key="1">
    <citation type="submission" date="2018-10" db="EMBL/GenBank/DDBJ databases">
        <title>Transmission dynamics of multidrug resistant bacteria on intensive care unit surfaces.</title>
        <authorList>
            <person name="D'Souza A.W."/>
            <person name="Potter R.F."/>
            <person name="Wallace M."/>
            <person name="Shupe A."/>
            <person name="Patel S."/>
            <person name="Sun S."/>
            <person name="Gul D."/>
            <person name="Kwon J.H."/>
            <person name="Andleeb S."/>
            <person name="Burnham C.-A.D."/>
            <person name="Dantas G."/>
        </authorList>
    </citation>
    <scope>NUCLEOTIDE SEQUENCE [LARGE SCALE GENOMIC DNA]</scope>
    <source>
        <strain evidence="6 7">AS_373</strain>
    </source>
</reference>
<evidence type="ECO:0000313" key="7">
    <source>
        <dbReference type="Proteomes" id="UP000275331"/>
    </source>
</evidence>
<evidence type="ECO:0000256" key="1">
    <source>
        <dbReference type="ARBA" id="ARBA00012374"/>
    </source>
</evidence>
<dbReference type="EC" id="3.6.1.27" evidence="1"/>
<keyword evidence="4" id="KW-1133">Transmembrane helix</keyword>
<keyword evidence="6" id="KW-0378">Hydrolase</keyword>
<dbReference type="PANTHER" id="PTHR14969:SF13">
    <property type="entry name" value="AT30094P"/>
    <property type="match status" value="1"/>
</dbReference>
<protein>
    <recommendedName>
        <fullName evidence="1">undecaprenyl-diphosphate phosphatase</fullName>
        <ecNumber evidence="1">3.6.1.27</ecNumber>
    </recommendedName>
    <alternativeName>
        <fullName evidence="2">Undecaprenyl pyrophosphate phosphatase</fullName>
    </alternativeName>
</protein>
<proteinExistence type="predicted"/>
<evidence type="ECO:0000256" key="4">
    <source>
        <dbReference type="SAM" id="Phobius"/>
    </source>
</evidence>
<dbReference type="Pfam" id="PF01569">
    <property type="entry name" value="PAP2"/>
    <property type="match status" value="1"/>
</dbReference>
<dbReference type="InterPro" id="IPR000326">
    <property type="entry name" value="PAP2/HPO"/>
</dbReference>
<feature type="transmembrane region" description="Helical" evidence="4">
    <location>
        <begin position="154"/>
        <end position="180"/>
    </location>
</feature>
<organism evidence="6 7">
    <name type="scientific">Atlantibacter subterraneus</name>
    <dbReference type="NCBI Taxonomy" id="255519"/>
    <lineage>
        <taxon>Bacteria</taxon>
        <taxon>Pseudomonadati</taxon>
        <taxon>Pseudomonadota</taxon>
        <taxon>Gammaproteobacteria</taxon>
        <taxon>Enterobacterales</taxon>
        <taxon>Enterobacteriaceae</taxon>
        <taxon>Atlantibacter</taxon>
    </lineage>
</organism>
<evidence type="ECO:0000256" key="2">
    <source>
        <dbReference type="ARBA" id="ARBA00032707"/>
    </source>
</evidence>
<evidence type="ECO:0000313" key="6">
    <source>
        <dbReference type="EMBL" id="RSE28456.1"/>
    </source>
</evidence>
<feature type="transmembrane region" description="Helical" evidence="4">
    <location>
        <begin position="130"/>
        <end position="148"/>
    </location>
</feature>
<gene>
    <name evidence="6" type="ORF">EGT71_03460</name>
</gene>
<evidence type="ECO:0000259" key="5">
    <source>
        <dbReference type="SMART" id="SM00014"/>
    </source>
</evidence>
<name>A0A3R9GVQ3_9ENTR</name>
<feature type="transmembrane region" description="Helical" evidence="4">
    <location>
        <begin position="103"/>
        <end position="123"/>
    </location>
</feature>
<feature type="domain" description="Phosphatidic acid phosphatase type 2/haloperoxidase" evidence="5">
    <location>
        <begin position="61"/>
        <end position="169"/>
    </location>
</feature>
<dbReference type="InterPro" id="IPR036938">
    <property type="entry name" value="PAP2/HPO_sf"/>
</dbReference>